<accession>A0A0F9VU85</accession>
<sequence>MKKKDPLPKPTESPVLRVPKRPHLTQRGVFRSDKFPWCKPGFLALKFTDKTAQPWIWGYALLRGHLDRAFQEDVHYALIKQGYKPGLVYSLFLRALEYIQFRGRRA</sequence>
<proteinExistence type="predicted"/>
<evidence type="ECO:0000313" key="1">
    <source>
        <dbReference type="EMBL" id="KKN77031.1"/>
    </source>
</evidence>
<organism evidence="1">
    <name type="scientific">marine sediment metagenome</name>
    <dbReference type="NCBI Taxonomy" id="412755"/>
    <lineage>
        <taxon>unclassified sequences</taxon>
        <taxon>metagenomes</taxon>
        <taxon>ecological metagenomes</taxon>
    </lineage>
</organism>
<comment type="caution">
    <text evidence="1">The sequence shown here is derived from an EMBL/GenBank/DDBJ whole genome shotgun (WGS) entry which is preliminary data.</text>
</comment>
<dbReference type="EMBL" id="LAZR01000285">
    <property type="protein sequence ID" value="KKN77031.1"/>
    <property type="molecule type" value="Genomic_DNA"/>
</dbReference>
<name>A0A0F9VU85_9ZZZZ</name>
<reference evidence="1" key="1">
    <citation type="journal article" date="2015" name="Nature">
        <title>Complex archaea that bridge the gap between prokaryotes and eukaryotes.</title>
        <authorList>
            <person name="Spang A."/>
            <person name="Saw J.H."/>
            <person name="Jorgensen S.L."/>
            <person name="Zaremba-Niedzwiedzka K."/>
            <person name="Martijn J."/>
            <person name="Lind A.E."/>
            <person name="van Eijk R."/>
            <person name="Schleper C."/>
            <person name="Guy L."/>
            <person name="Ettema T.J."/>
        </authorList>
    </citation>
    <scope>NUCLEOTIDE SEQUENCE</scope>
</reference>
<protein>
    <submittedName>
        <fullName evidence="1">Uncharacterized protein</fullName>
    </submittedName>
</protein>
<dbReference type="AlphaFoldDB" id="A0A0F9VU85"/>
<gene>
    <name evidence="1" type="ORF">LCGC14_0363700</name>
</gene>